<evidence type="ECO:0000313" key="3">
    <source>
        <dbReference type="Proteomes" id="UP000664417"/>
    </source>
</evidence>
<dbReference type="SUPFAM" id="SSF53774">
    <property type="entry name" value="Glutaminase/Asparaginase"/>
    <property type="match status" value="1"/>
</dbReference>
<keyword evidence="3" id="KW-1185">Reference proteome</keyword>
<dbReference type="InterPro" id="IPR036152">
    <property type="entry name" value="Asp/glu_Ase-like_sf"/>
</dbReference>
<dbReference type="Gene3D" id="3.40.50.1170">
    <property type="entry name" value="L-asparaginase, N-terminal domain"/>
    <property type="match status" value="1"/>
</dbReference>
<dbReference type="AlphaFoldDB" id="A0A8J7U4E3"/>
<dbReference type="Pfam" id="PF00710">
    <property type="entry name" value="Asparaginase"/>
    <property type="match status" value="1"/>
</dbReference>
<dbReference type="PIRSF" id="PIRSF500176">
    <property type="entry name" value="L_ASNase"/>
    <property type="match status" value="1"/>
</dbReference>
<feature type="domain" description="L-asparaginase N-terminal" evidence="1">
    <location>
        <begin position="2"/>
        <end position="88"/>
    </location>
</feature>
<dbReference type="PANTHER" id="PTHR11707">
    <property type="entry name" value="L-ASPARAGINASE"/>
    <property type="match status" value="1"/>
</dbReference>
<dbReference type="InterPro" id="IPR006034">
    <property type="entry name" value="Asparaginase/glutaminase-like"/>
</dbReference>
<dbReference type="EMBL" id="JAFREP010000024">
    <property type="protein sequence ID" value="MBO1321393.1"/>
    <property type="molecule type" value="Genomic_DNA"/>
</dbReference>
<protein>
    <submittedName>
        <fullName evidence="2">Asparaginase</fullName>
    </submittedName>
</protein>
<dbReference type="GO" id="GO:0004067">
    <property type="term" value="F:asparaginase activity"/>
    <property type="evidence" value="ECO:0007669"/>
    <property type="project" value="UniProtKB-UniRule"/>
</dbReference>
<dbReference type="PIRSF" id="PIRSF001220">
    <property type="entry name" value="L-ASNase_gatD"/>
    <property type="match status" value="1"/>
</dbReference>
<dbReference type="InterPro" id="IPR037152">
    <property type="entry name" value="L-asparaginase_N_sf"/>
</dbReference>
<dbReference type="PANTHER" id="PTHR11707:SF28">
    <property type="entry name" value="60 KDA LYSOPHOSPHOLIPASE"/>
    <property type="match status" value="1"/>
</dbReference>
<evidence type="ECO:0000313" key="2">
    <source>
        <dbReference type="EMBL" id="MBO1321393.1"/>
    </source>
</evidence>
<name>A0A8J7U4E3_9BACT</name>
<comment type="caution">
    <text evidence="2">The sequence shown here is derived from an EMBL/GenBank/DDBJ whole genome shotgun (WGS) entry which is preliminary data.</text>
</comment>
<organism evidence="2 3">
    <name type="scientific">Acanthopleuribacter pedis</name>
    <dbReference type="NCBI Taxonomy" id="442870"/>
    <lineage>
        <taxon>Bacteria</taxon>
        <taxon>Pseudomonadati</taxon>
        <taxon>Acidobacteriota</taxon>
        <taxon>Holophagae</taxon>
        <taxon>Acanthopleuribacterales</taxon>
        <taxon>Acanthopleuribacteraceae</taxon>
        <taxon>Acanthopleuribacter</taxon>
    </lineage>
</organism>
<reference evidence="2" key="1">
    <citation type="submission" date="2021-03" db="EMBL/GenBank/DDBJ databases">
        <authorList>
            <person name="Wang G."/>
        </authorList>
    </citation>
    <scope>NUCLEOTIDE SEQUENCE</scope>
    <source>
        <strain evidence="2">KCTC 12899</strain>
    </source>
</reference>
<proteinExistence type="predicted"/>
<sequence length="175" mass="19622">MVTGAQLPFSYPASDAPNNIVNSVRVAALRAPGRAERPRIQEVVVVFGSKIIRATRCRKVSENQLEAFDSVNYPVLGRIGIHITVQDHLLLPNRQPRQPQTRFDPNVALVHVYPGLTRNSHKEFCYEAESHAITSFTRSSRLRRSAATPVPSLGRNLRTHKAFCFSRRILVRIAG</sequence>
<accession>A0A8J7U4E3</accession>
<dbReference type="PROSITE" id="PS51732">
    <property type="entry name" value="ASN_GLN_ASE_3"/>
    <property type="match status" value="1"/>
</dbReference>
<dbReference type="InterPro" id="IPR027474">
    <property type="entry name" value="L-asparaginase_N"/>
</dbReference>
<evidence type="ECO:0000259" key="1">
    <source>
        <dbReference type="Pfam" id="PF00710"/>
    </source>
</evidence>
<dbReference type="Proteomes" id="UP000664417">
    <property type="component" value="Unassembled WGS sequence"/>
</dbReference>
<gene>
    <name evidence="2" type="ORF">J3U88_23125</name>
</gene>